<dbReference type="GO" id="GO:0000976">
    <property type="term" value="F:transcription cis-regulatory region binding"/>
    <property type="evidence" value="ECO:0007669"/>
    <property type="project" value="TreeGrafter"/>
</dbReference>
<dbReference type="PROSITE" id="PS50932">
    <property type="entry name" value="HTH_LACI_2"/>
    <property type="match status" value="1"/>
</dbReference>
<gene>
    <name evidence="6" type="ORF">ENW00_02545</name>
</gene>
<reference evidence="6" key="1">
    <citation type="journal article" date="2020" name="mSystems">
        <title>Genome- and Community-Level Interaction Insights into Carbon Utilization and Element Cycling Functions of Hydrothermarchaeota in Hydrothermal Sediment.</title>
        <authorList>
            <person name="Zhou Z."/>
            <person name="Liu Y."/>
            <person name="Xu W."/>
            <person name="Pan J."/>
            <person name="Luo Z.H."/>
            <person name="Li M."/>
        </authorList>
    </citation>
    <scope>NUCLEOTIDE SEQUENCE [LARGE SCALE GENOMIC DNA]</scope>
    <source>
        <strain evidence="6">SpSt-81</strain>
    </source>
</reference>
<dbReference type="InterPro" id="IPR000843">
    <property type="entry name" value="HTH_LacI"/>
</dbReference>
<dbReference type="InterPro" id="IPR046335">
    <property type="entry name" value="LacI/GalR-like_sensor"/>
</dbReference>
<dbReference type="SMART" id="SM00354">
    <property type="entry name" value="HTH_LACI"/>
    <property type="match status" value="1"/>
</dbReference>
<dbReference type="SUPFAM" id="SSF53822">
    <property type="entry name" value="Periplasmic binding protein-like I"/>
    <property type="match status" value="1"/>
</dbReference>
<dbReference type="Gene3D" id="3.40.50.2300">
    <property type="match status" value="2"/>
</dbReference>
<keyword evidence="1" id="KW-0678">Repressor</keyword>
<dbReference type="PANTHER" id="PTHR30146:SF148">
    <property type="entry name" value="HTH-TYPE TRANSCRIPTIONAL REPRESSOR PURR-RELATED"/>
    <property type="match status" value="1"/>
</dbReference>
<dbReference type="InterPro" id="IPR028082">
    <property type="entry name" value="Peripla_BP_I"/>
</dbReference>
<protein>
    <submittedName>
        <fullName evidence="6">LacI family transcriptional regulator</fullName>
    </submittedName>
</protein>
<keyword evidence="3" id="KW-0238">DNA-binding</keyword>
<comment type="caution">
    <text evidence="6">The sequence shown here is derived from an EMBL/GenBank/DDBJ whole genome shotgun (WGS) entry which is preliminary data.</text>
</comment>
<dbReference type="CDD" id="cd01392">
    <property type="entry name" value="HTH_LacI"/>
    <property type="match status" value="1"/>
</dbReference>
<keyword evidence="4" id="KW-0804">Transcription</keyword>
<organism evidence="6">
    <name type="scientific">Dictyoglomus thermophilum</name>
    <dbReference type="NCBI Taxonomy" id="14"/>
    <lineage>
        <taxon>Bacteria</taxon>
        <taxon>Pseudomonadati</taxon>
        <taxon>Dictyoglomota</taxon>
        <taxon>Dictyoglomia</taxon>
        <taxon>Dictyoglomales</taxon>
        <taxon>Dictyoglomaceae</taxon>
        <taxon>Dictyoglomus</taxon>
    </lineage>
</organism>
<evidence type="ECO:0000259" key="5">
    <source>
        <dbReference type="PROSITE" id="PS50932"/>
    </source>
</evidence>
<dbReference type="EMBL" id="DTIN01000009">
    <property type="protein sequence ID" value="HFX13021.1"/>
    <property type="molecule type" value="Genomic_DNA"/>
</dbReference>
<dbReference type="Gene3D" id="1.10.260.40">
    <property type="entry name" value="lambda repressor-like DNA-binding domains"/>
    <property type="match status" value="1"/>
</dbReference>
<dbReference type="AlphaFoldDB" id="A0A7C3RUU6"/>
<dbReference type="Pfam" id="PF13377">
    <property type="entry name" value="Peripla_BP_3"/>
    <property type="match status" value="1"/>
</dbReference>
<proteinExistence type="predicted"/>
<dbReference type="PANTHER" id="PTHR30146">
    <property type="entry name" value="LACI-RELATED TRANSCRIPTIONAL REPRESSOR"/>
    <property type="match status" value="1"/>
</dbReference>
<evidence type="ECO:0000256" key="2">
    <source>
        <dbReference type="ARBA" id="ARBA00023015"/>
    </source>
</evidence>
<evidence type="ECO:0000256" key="3">
    <source>
        <dbReference type="ARBA" id="ARBA00023125"/>
    </source>
</evidence>
<dbReference type="Pfam" id="PF00356">
    <property type="entry name" value="LacI"/>
    <property type="match status" value="1"/>
</dbReference>
<dbReference type="GO" id="GO:0003700">
    <property type="term" value="F:DNA-binding transcription factor activity"/>
    <property type="evidence" value="ECO:0007669"/>
    <property type="project" value="TreeGrafter"/>
</dbReference>
<evidence type="ECO:0000256" key="4">
    <source>
        <dbReference type="ARBA" id="ARBA00023163"/>
    </source>
</evidence>
<accession>A0A7C3RUU6</accession>
<dbReference type="CDD" id="cd06267">
    <property type="entry name" value="PBP1_LacI_sugar_binding-like"/>
    <property type="match status" value="1"/>
</dbReference>
<evidence type="ECO:0000256" key="1">
    <source>
        <dbReference type="ARBA" id="ARBA00022491"/>
    </source>
</evidence>
<feature type="domain" description="HTH lacI-type" evidence="5">
    <location>
        <begin position="8"/>
        <end position="64"/>
    </location>
</feature>
<dbReference type="InterPro" id="IPR010982">
    <property type="entry name" value="Lambda_DNA-bd_dom_sf"/>
</dbReference>
<name>A0A7C3RUU6_DICTH</name>
<keyword evidence="2" id="KW-0805">Transcription regulation</keyword>
<sequence>MTKKKKAPTSWDVARLAGVSRSTVSFVLNNTPGIKISEETRRRVLEAVKILDYKPNAIARSLAKQKTEAIAFFVLDIANPVFPNMARGIEDVARHNGYTVLLCNTDGKSLRELRYMNLMLERRVDGVIVGALSNEEVSRLARKKNMPLVILEHPRFSEHDVVYADNIQGSYEAVKYLIELGHTRIAHITINPESIIVRERIEGYKKALEDAKIPFDENLLKIFYDQVNEEIAINELLSLPIPPTAVFAFSDFMAIQIMKILVKRGIRIPQDMSIVGFDDTLANLTIPELTTVSQPFYEMGVKAAEVLIERLKNPDLPIQHIKLPTKLVIRESTAPRK</sequence>
<evidence type="ECO:0000313" key="6">
    <source>
        <dbReference type="EMBL" id="HFX13021.1"/>
    </source>
</evidence>
<dbReference type="SUPFAM" id="SSF47413">
    <property type="entry name" value="lambda repressor-like DNA-binding domains"/>
    <property type="match status" value="1"/>
</dbReference>